<dbReference type="Gene3D" id="2.160.20.20">
    <property type="match status" value="1"/>
</dbReference>
<evidence type="ECO:0000313" key="2">
    <source>
        <dbReference type="Proteomes" id="UP000824090"/>
    </source>
</evidence>
<proteinExistence type="predicted"/>
<evidence type="ECO:0008006" key="3">
    <source>
        <dbReference type="Google" id="ProtNLM"/>
    </source>
</evidence>
<dbReference type="InterPro" id="IPR012332">
    <property type="entry name" value="Autotransporter_pectin_lyase_C"/>
</dbReference>
<dbReference type="AlphaFoldDB" id="A0A9D1I072"/>
<gene>
    <name evidence="1" type="ORF">IAC50_05045</name>
</gene>
<dbReference type="InterPro" id="IPR023833">
    <property type="entry name" value="Signal_pept_SipW-depend-type"/>
</dbReference>
<name>A0A9D1I072_9FIRM</name>
<dbReference type="EMBL" id="DVMP01000089">
    <property type="protein sequence ID" value="HIU25843.1"/>
    <property type="molecule type" value="Genomic_DNA"/>
</dbReference>
<sequence>MIKTRKSLWAAGFALLVCIALLIGTTLAWFTDSVSNRGNKIQAGTLQIDLLQLGKTLSDSQKEALEEETISEDTFYSIAALENVPVFDYDNWEPGYSTPEVFQIKNNGTLALKYQLDLILQEGQTSKLADVINVWFKTGNEAITSVPTGMNEDQLADDGYTEIGTLSSILNNEHAATGYLSEGQSDYAAIVLYMDESAGNDYKNLSIGGTFDIVLSATQQTEETDGFGSDQYDAGADDILTRTWVSNTDDMQTALDNGEKVLLTDNISANFEDQASSDVNISRIFKIKAGSNIDLGGNTVNIISNSGRNGIYFAEEGKEATISNGSITLNYSAGTSQATVMAEKSTLILEGVTITANQGGNNDGPYAVCARGYAGTKIVLKDCIVNGNIMVGSGAELEAENTTINGLLNVANGGKASLTNSTYTNSKGSGTITEN</sequence>
<comment type="caution">
    <text evidence="1">The sequence shown here is derived from an EMBL/GenBank/DDBJ whole genome shotgun (WGS) entry which is preliminary data.</text>
</comment>
<dbReference type="Proteomes" id="UP000824090">
    <property type="component" value="Unassembled WGS sequence"/>
</dbReference>
<reference evidence="1" key="1">
    <citation type="submission" date="2020-10" db="EMBL/GenBank/DDBJ databases">
        <authorList>
            <person name="Gilroy R."/>
        </authorList>
    </citation>
    <scope>NUCLEOTIDE SEQUENCE</scope>
    <source>
        <strain evidence="1">ChiHcec3-6078</strain>
    </source>
</reference>
<evidence type="ECO:0000313" key="1">
    <source>
        <dbReference type="EMBL" id="HIU25843.1"/>
    </source>
</evidence>
<protein>
    <recommendedName>
        <fullName evidence="3">Right handed beta helix domain-containing protein</fullName>
    </recommendedName>
</protein>
<organism evidence="1 2">
    <name type="scientific">Candidatus Allocopromorpha excrementigallinarum</name>
    <dbReference type="NCBI Taxonomy" id="2840742"/>
    <lineage>
        <taxon>Bacteria</taxon>
        <taxon>Bacillati</taxon>
        <taxon>Bacillota</taxon>
        <taxon>Clostridia</taxon>
        <taxon>Eubacteriales</taxon>
        <taxon>Eubacteriaceae</taxon>
        <taxon>Eubacteriaceae incertae sedis</taxon>
        <taxon>Candidatus Allocopromorpha</taxon>
    </lineage>
</organism>
<dbReference type="NCBIfam" id="TIGR04088">
    <property type="entry name" value="cognate_SipW"/>
    <property type="match status" value="1"/>
</dbReference>
<accession>A0A9D1I072</accession>
<reference evidence="1" key="2">
    <citation type="journal article" date="2021" name="PeerJ">
        <title>Extensive microbial diversity within the chicken gut microbiome revealed by metagenomics and culture.</title>
        <authorList>
            <person name="Gilroy R."/>
            <person name="Ravi A."/>
            <person name="Getino M."/>
            <person name="Pursley I."/>
            <person name="Horton D.L."/>
            <person name="Alikhan N.F."/>
            <person name="Baker D."/>
            <person name="Gharbi K."/>
            <person name="Hall N."/>
            <person name="Watson M."/>
            <person name="Adriaenssens E.M."/>
            <person name="Foster-Nyarko E."/>
            <person name="Jarju S."/>
            <person name="Secka A."/>
            <person name="Antonio M."/>
            <person name="Oren A."/>
            <person name="Chaudhuri R.R."/>
            <person name="La Ragione R."/>
            <person name="Hildebrand F."/>
            <person name="Pallen M.J."/>
        </authorList>
    </citation>
    <scope>NUCLEOTIDE SEQUENCE</scope>
    <source>
        <strain evidence="1">ChiHcec3-6078</strain>
    </source>
</reference>